<evidence type="ECO:0000313" key="3">
    <source>
        <dbReference type="EMBL" id="CAD8076741.1"/>
    </source>
</evidence>
<dbReference type="InterPro" id="IPR002110">
    <property type="entry name" value="Ankyrin_rpt"/>
</dbReference>
<dbReference type="SMART" id="SM00248">
    <property type="entry name" value="ANK"/>
    <property type="match status" value="1"/>
</dbReference>
<dbReference type="Proteomes" id="UP000688137">
    <property type="component" value="Unassembled WGS sequence"/>
</dbReference>
<protein>
    <submittedName>
        <fullName evidence="3">Uncharacterized protein</fullName>
    </submittedName>
</protein>
<dbReference type="Pfam" id="PF00023">
    <property type="entry name" value="Ank"/>
    <property type="match status" value="1"/>
</dbReference>
<evidence type="ECO:0000256" key="2">
    <source>
        <dbReference type="SAM" id="MobiDB-lite"/>
    </source>
</evidence>
<feature type="compositionally biased region" description="Basic and acidic residues" evidence="2">
    <location>
        <begin position="758"/>
        <end position="768"/>
    </location>
</feature>
<organism evidence="3 4">
    <name type="scientific">Paramecium primaurelia</name>
    <dbReference type="NCBI Taxonomy" id="5886"/>
    <lineage>
        <taxon>Eukaryota</taxon>
        <taxon>Sar</taxon>
        <taxon>Alveolata</taxon>
        <taxon>Ciliophora</taxon>
        <taxon>Intramacronucleata</taxon>
        <taxon>Oligohymenophorea</taxon>
        <taxon>Peniculida</taxon>
        <taxon>Parameciidae</taxon>
        <taxon>Paramecium</taxon>
    </lineage>
</organism>
<dbReference type="AlphaFoldDB" id="A0A8S1MED9"/>
<name>A0A8S1MED9_PARPR</name>
<proteinExistence type="predicted"/>
<dbReference type="PROSITE" id="PS50088">
    <property type="entry name" value="ANK_REPEAT"/>
    <property type="match status" value="1"/>
</dbReference>
<feature type="compositionally biased region" description="Polar residues" evidence="2">
    <location>
        <begin position="1133"/>
        <end position="1164"/>
    </location>
</feature>
<feature type="compositionally biased region" description="Low complexity" evidence="2">
    <location>
        <begin position="878"/>
        <end position="893"/>
    </location>
</feature>
<dbReference type="PROSITE" id="PS50297">
    <property type="entry name" value="ANK_REP_REGION"/>
    <property type="match status" value="1"/>
</dbReference>
<feature type="region of interest" description="Disordered" evidence="2">
    <location>
        <begin position="1130"/>
        <end position="1164"/>
    </location>
</feature>
<feature type="compositionally biased region" description="Low complexity" evidence="2">
    <location>
        <begin position="738"/>
        <end position="756"/>
    </location>
</feature>
<evidence type="ECO:0000313" key="4">
    <source>
        <dbReference type="Proteomes" id="UP000688137"/>
    </source>
</evidence>
<gene>
    <name evidence="3" type="ORF">PPRIM_AZ9-3.1.T0570033</name>
</gene>
<dbReference type="EMBL" id="CAJJDM010000058">
    <property type="protein sequence ID" value="CAD8076741.1"/>
    <property type="molecule type" value="Genomic_DNA"/>
</dbReference>
<feature type="repeat" description="ANK" evidence="1">
    <location>
        <begin position="993"/>
        <end position="1025"/>
    </location>
</feature>
<feature type="region of interest" description="Disordered" evidence="2">
    <location>
        <begin position="549"/>
        <end position="590"/>
    </location>
</feature>
<feature type="region of interest" description="Disordered" evidence="2">
    <location>
        <begin position="857"/>
        <end position="893"/>
    </location>
</feature>
<feature type="compositionally biased region" description="Basic residues" evidence="2">
    <location>
        <begin position="581"/>
        <end position="590"/>
    </location>
</feature>
<sequence>MNYANPFSLSSHGSFLSPKENPSFLTSFLSQNQSIRSAQSIPTKLSFIQHQKNNKKTDLVSPRAKMVTLHEDRKQKNKNLERIKYVSEHSTTPYLYISKKHPQIRIPILPKLSPEPKMEVQRMPYINIMTEPTAAIEEHSDEGRSNGDKSIDVNKSNNLLHASEISQNYEDQLSTSKLSLKSRFKSAVQKSFRSPPRKSLFNLLISHEFNTLHENERKSIQIKFEPGNQVLASKLINLKKTCWKKQCIITRDIQRQSRFINVEQFSVSTKAFQRKINLIHGPNSRNIISNESFSLLPKSSRKSAISIVSRLQNNTQLLISENMNEKSEESELRQNNNKEFKRVQINITVTFENVDKTVYQFNKPKHIYQNNTPFHEEILQLQSISPKMTPKILPILSSNNHIQLASTKKLDYNSSFVNLKTKRLSRLSIQQGVAQDDIQKLEQQNEFNKPGLYFRVYYQNKLYKMMQKSNYTKENLEEIEQSFRPKFASPNNNTIMNNTYTMMSTTEQGIRQRRITNESLADKIQFLGIKFPKYQIEFQNLIFDYNNETSQDRTESSDESEQDVSLDKFLESPLNPNKPLQKNKKPSKRKRSILEIQNEQNDQTHFFNDQPTDQKQLSTGTLVLIKKIREAFHIPIQIQPILNILESSAKNKLLSYSVSICEDFHMELIKDKDQIAIQKLLNFQKNSQLNSMIFQAIEMRYSQILIGRYLSSTRMIDVEHQDPVVQTTMLEIQEKNDQSQSNQLQQQLSQIKSQIKNSHKESVKDLNNKKPQTGGKVKQQSQRYLTKQDSLQVHQLQQWNRRAMQSGDLSNTLQQSNQQNSNFFTQASTVLITKPTQTSQQSVFRVMSSKHIDLNTSQQDISSSLNSSQNEETPQSGQVQKTPQIQQQSQQQIFQTSVQNQINSGRNLRCLDEDSQQDLCEQYNFEHLKNNMNCLSMYMNSLRMRTHIKESSRRQKLDQIQQIKLSIYDHNYTEFIDNIQFIPEHQLDTPFQNGNTFLILAAQCGCIEIVHELIKRGADINIQNVWYYQRRMMAILQFIQLWHMGTTRLRICQWKLEEVLISSIEKDKMPGEYCDTQYFIYINILILKMDQETQKPKLMNIYQKANQKANKQKAQNLSSLKYVLKELQKSKKTPSTSLHTTASKRNQQSKQKDNVQAQTPQTSYRSRLQLTQRNEWMGLINQKSQQNLQSDQIAITEYRTKVQMDSFFQNDWKQPYYKQEKLQLIIQKVNQYQPIDDIDSWKQVVYQRLYQKIS</sequence>
<comment type="caution">
    <text evidence="3">The sequence shown here is derived from an EMBL/GenBank/DDBJ whole genome shotgun (WGS) entry which is preliminary data.</text>
</comment>
<dbReference type="OMA" id="CEDFHME"/>
<evidence type="ECO:0000256" key="1">
    <source>
        <dbReference type="PROSITE-ProRule" id="PRU00023"/>
    </source>
</evidence>
<feature type="region of interest" description="Disordered" evidence="2">
    <location>
        <begin position="735"/>
        <end position="784"/>
    </location>
</feature>
<reference evidence="3" key="1">
    <citation type="submission" date="2021-01" db="EMBL/GenBank/DDBJ databases">
        <authorList>
            <consortium name="Genoscope - CEA"/>
            <person name="William W."/>
        </authorList>
    </citation>
    <scope>NUCLEOTIDE SEQUENCE</scope>
</reference>
<accession>A0A8S1MED9</accession>
<keyword evidence="1" id="KW-0040">ANK repeat</keyword>
<keyword evidence="4" id="KW-1185">Reference proteome</keyword>
<feature type="compositionally biased region" description="Low complexity" evidence="2">
    <location>
        <begin position="857"/>
        <end position="869"/>
    </location>
</feature>